<name>A0A501XDW1_9SPHN</name>
<dbReference type="InterPro" id="IPR002173">
    <property type="entry name" value="Carboh/pur_kinase_PfkB_CS"/>
</dbReference>
<dbReference type="PROSITE" id="PS00584">
    <property type="entry name" value="PFKB_KINASES_2"/>
    <property type="match status" value="1"/>
</dbReference>
<dbReference type="PANTHER" id="PTHR43320">
    <property type="entry name" value="SUGAR KINASE"/>
    <property type="match status" value="1"/>
</dbReference>
<keyword evidence="3 5" id="KW-0418">Kinase</keyword>
<dbReference type="InterPro" id="IPR011611">
    <property type="entry name" value="PfkB_dom"/>
</dbReference>
<dbReference type="AlphaFoldDB" id="A0A501XDW1"/>
<evidence type="ECO:0000256" key="3">
    <source>
        <dbReference type="ARBA" id="ARBA00022777"/>
    </source>
</evidence>
<dbReference type="Proteomes" id="UP000319897">
    <property type="component" value="Unassembled WGS sequence"/>
</dbReference>
<reference evidence="5 6" key="1">
    <citation type="submission" date="2019-06" db="EMBL/GenBank/DDBJ databases">
        <authorList>
            <person name="Lee I."/>
            <person name="Jang G.I."/>
            <person name="Hwang C.Y."/>
        </authorList>
    </citation>
    <scope>NUCLEOTIDE SEQUENCE [LARGE SCALE GENOMIC DNA]</scope>
    <source>
        <strain evidence="5 6">PAMC 28131</strain>
    </source>
</reference>
<evidence type="ECO:0000259" key="4">
    <source>
        <dbReference type="Pfam" id="PF00294"/>
    </source>
</evidence>
<evidence type="ECO:0000313" key="5">
    <source>
        <dbReference type="EMBL" id="TPE58700.1"/>
    </source>
</evidence>
<dbReference type="Gene3D" id="3.40.1190.20">
    <property type="match status" value="1"/>
</dbReference>
<dbReference type="GO" id="GO:0016301">
    <property type="term" value="F:kinase activity"/>
    <property type="evidence" value="ECO:0007669"/>
    <property type="project" value="UniProtKB-KW"/>
</dbReference>
<comment type="similarity">
    <text evidence="1">Belongs to the carbohydrate kinase PfkB family.</text>
</comment>
<sequence>MSDPYDVIAIGNAIVDVLSAHPDEFLAEKGIPKGSMRLISAVEAAELYSKMGPGREVSGGSAANTCAGIAALGGKAAFVGRVSNDQLGKVFAHDIRAAGVDYRTPPAESGPPTGQCLIIVSPDAQRTMSTYLGSCQEVDEPDVDEAMVRAAQVTYFEGYLWDPPAPIRAIRKAKAIARDAGRQVALTLSDVFCVEGHRAEFIEMMKAGLVDIAFANENEAKSLFQTESAEAAIEGLAQIVPLAVVTRSDKGAVVVQGAARVEVPITPALRVLDTTGAGDLFAAGFLTGHARGLSLKDCAVMGTIAAAEIIEHYGARPEADLQARVRAAGIAL</sequence>
<evidence type="ECO:0000256" key="2">
    <source>
        <dbReference type="ARBA" id="ARBA00022679"/>
    </source>
</evidence>
<dbReference type="EMBL" id="VFSU01000034">
    <property type="protein sequence ID" value="TPE58700.1"/>
    <property type="molecule type" value="Genomic_DNA"/>
</dbReference>
<dbReference type="InterPro" id="IPR052700">
    <property type="entry name" value="Carb_kinase_PfkB-like"/>
</dbReference>
<dbReference type="InterPro" id="IPR029056">
    <property type="entry name" value="Ribokinase-like"/>
</dbReference>
<dbReference type="Pfam" id="PF00294">
    <property type="entry name" value="PfkB"/>
    <property type="match status" value="1"/>
</dbReference>
<evidence type="ECO:0000313" key="6">
    <source>
        <dbReference type="Proteomes" id="UP000319897"/>
    </source>
</evidence>
<accession>A0A501XDW1</accession>
<dbReference type="CDD" id="cd01168">
    <property type="entry name" value="adenosine_kinase"/>
    <property type="match status" value="1"/>
</dbReference>
<comment type="caution">
    <text evidence="5">The sequence shown here is derived from an EMBL/GenBank/DDBJ whole genome shotgun (WGS) entry which is preliminary data.</text>
</comment>
<protein>
    <submittedName>
        <fullName evidence="5">Adenosine kinase</fullName>
    </submittedName>
</protein>
<evidence type="ECO:0000256" key="1">
    <source>
        <dbReference type="ARBA" id="ARBA00010688"/>
    </source>
</evidence>
<dbReference type="PANTHER" id="PTHR43320:SF3">
    <property type="entry name" value="CARBOHYDRATE KINASE PFKB DOMAIN-CONTAINING PROTEIN"/>
    <property type="match status" value="1"/>
</dbReference>
<keyword evidence="6" id="KW-1185">Reference proteome</keyword>
<keyword evidence="2" id="KW-0808">Transferase</keyword>
<proteinExistence type="inferred from homology"/>
<dbReference type="OrthoDB" id="9813569at2"/>
<organism evidence="5 6">
    <name type="scientific">Sandaracinobacter neustonicus</name>
    <dbReference type="NCBI Taxonomy" id="1715348"/>
    <lineage>
        <taxon>Bacteria</taxon>
        <taxon>Pseudomonadati</taxon>
        <taxon>Pseudomonadota</taxon>
        <taxon>Alphaproteobacteria</taxon>
        <taxon>Sphingomonadales</taxon>
        <taxon>Sphingosinicellaceae</taxon>
        <taxon>Sandaracinobacter</taxon>
    </lineage>
</organism>
<gene>
    <name evidence="5" type="ORF">FJQ54_16775</name>
</gene>
<feature type="domain" description="Carbohydrate kinase PfkB" evidence="4">
    <location>
        <begin position="46"/>
        <end position="317"/>
    </location>
</feature>
<dbReference type="RefSeq" id="WP_140929552.1">
    <property type="nucleotide sequence ID" value="NZ_VFSU01000034.1"/>
</dbReference>
<dbReference type="SUPFAM" id="SSF53613">
    <property type="entry name" value="Ribokinase-like"/>
    <property type="match status" value="1"/>
</dbReference>